<gene>
    <name evidence="2" type="ORF">SAMN05428953_12662</name>
</gene>
<feature type="compositionally biased region" description="Low complexity" evidence="1">
    <location>
        <begin position="44"/>
        <end position="57"/>
    </location>
</feature>
<proteinExistence type="predicted"/>
<protein>
    <submittedName>
        <fullName evidence="2">Uncharacterized protein</fullName>
    </submittedName>
</protein>
<accession>A0A1G9H457</accession>
<evidence type="ECO:0000256" key="1">
    <source>
        <dbReference type="SAM" id="MobiDB-lite"/>
    </source>
</evidence>
<evidence type="ECO:0000313" key="2">
    <source>
        <dbReference type="EMBL" id="SDL07680.1"/>
    </source>
</evidence>
<dbReference type="Proteomes" id="UP000198894">
    <property type="component" value="Unassembled WGS sequence"/>
</dbReference>
<organism evidence="2 3">
    <name type="scientific">Mesorhizobium muleiense</name>
    <dbReference type="NCBI Taxonomy" id="1004279"/>
    <lineage>
        <taxon>Bacteria</taxon>
        <taxon>Pseudomonadati</taxon>
        <taxon>Pseudomonadota</taxon>
        <taxon>Alphaproteobacteria</taxon>
        <taxon>Hyphomicrobiales</taxon>
        <taxon>Phyllobacteriaceae</taxon>
        <taxon>Mesorhizobium</taxon>
    </lineage>
</organism>
<sequence>MCIFPKQDTPDAPELPPETAAMREPDAGAVRSNTGRRTLDKIRGGTSTILTSGSGVTAAAPTEKKTLLGQ</sequence>
<evidence type="ECO:0000313" key="3">
    <source>
        <dbReference type="Proteomes" id="UP000198894"/>
    </source>
</evidence>
<dbReference type="RefSeq" id="WP_091599749.1">
    <property type="nucleotide sequence ID" value="NZ_FNEE01000026.1"/>
</dbReference>
<keyword evidence="3" id="KW-1185">Reference proteome</keyword>
<dbReference type="AlphaFoldDB" id="A0A1G9H457"/>
<name>A0A1G9H457_9HYPH</name>
<feature type="region of interest" description="Disordered" evidence="1">
    <location>
        <begin position="1"/>
        <end position="20"/>
    </location>
</feature>
<reference evidence="3" key="1">
    <citation type="submission" date="2016-10" db="EMBL/GenBank/DDBJ databases">
        <authorList>
            <person name="Varghese N."/>
            <person name="Submissions S."/>
        </authorList>
    </citation>
    <scope>NUCLEOTIDE SEQUENCE [LARGE SCALE GENOMIC DNA]</scope>
    <source>
        <strain evidence="3">CGMCC 1.11022</strain>
    </source>
</reference>
<dbReference type="EMBL" id="FNEE01000026">
    <property type="protein sequence ID" value="SDL07680.1"/>
    <property type="molecule type" value="Genomic_DNA"/>
</dbReference>
<feature type="region of interest" description="Disordered" evidence="1">
    <location>
        <begin position="44"/>
        <end position="70"/>
    </location>
</feature>